<accession>A0AAE0ZQ66</accession>
<comment type="caution">
    <text evidence="2">The sequence shown here is derived from an EMBL/GenBank/DDBJ whole genome shotgun (WGS) entry which is preliminary data.</text>
</comment>
<protein>
    <submittedName>
        <fullName evidence="2">Uncharacterized protein</fullName>
    </submittedName>
</protein>
<feature type="compositionally biased region" description="Polar residues" evidence="1">
    <location>
        <begin position="64"/>
        <end position="80"/>
    </location>
</feature>
<keyword evidence="3" id="KW-1185">Reference proteome</keyword>
<reference evidence="2" key="1">
    <citation type="journal article" date="2023" name="G3 (Bethesda)">
        <title>A reference genome for the long-term kleptoplast-retaining sea slug Elysia crispata morphotype clarki.</title>
        <authorList>
            <person name="Eastman K.E."/>
            <person name="Pendleton A.L."/>
            <person name="Shaikh M.A."/>
            <person name="Suttiyut T."/>
            <person name="Ogas R."/>
            <person name="Tomko P."/>
            <person name="Gavelis G."/>
            <person name="Widhalm J.R."/>
            <person name="Wisecaver J.H."/>
        </authorList>
    </citation>
    <scope>NUCLEOTIDE SEQUENCE</scope>
    <source>
        <strain evidence="2">ECLA1</strain>
    </source>
</reference>
<proteinExistence type="predicted"/>
<dbReference type="AlphaFoldDB" id="A0AAE0ZQ66"/>
<dbReference type="Proteomes" id="UP001283361">
    <property type="component" value="Unassembled WGS sequence"/>
</dbReference>
<sequence>MSHMKQYRREPARFRRHTRRAGIKEILDLAGLDSRATSPDSWTLLGWSHLVNGIPELPERRDNPSSGVANTNSNSRSGQACDSHVTIGRVFPNGIQTH</sequence>
<evidence type="ECO:0000313" key="3">
    <source>
        <dbReference type="Proteomes" id="UP001283361"/>
    </source>
</evidence>
<gene>
    <name evidence="2" type="ORF">RRG08_007914</name>
</gene>
<evidence type="ECO:0000313" key="2">
    <source>
        <dbReference type="EMBL" id="KAK3773425.1"/>
    </source>
</evidence>
<feature type="region of interest" description="Disordered" evidence="1">
    <location>
        <begin position="56"/>
        <end position="85"/>
    </location>
</feature>
<dbReference type="EMBL" id="JAWDGP010003536">
    <property type="protein sequence ID" value="KAK3773425.1"/>
    <property type="molecule type" value="Genomic_DNA"/>
</dbReference>
<name>A0AAE0ZQ66_9GAST</name>
<evidence type="ECO:0000256" key="1">
    <source>
        <dbReference type="SAM" id="MobiDB-lite"/>
    </source>
</evidence>
<organism evidence="2 3">
    <name type="scientific">Elysia crispata</name>
    <name type="common">lettuce slug</name>
    <dbReference type="NCBI Taxonomy" id="231223"/>
    <lineage>
        <taxon>Eukaryota</taxon>
        <taxon>Metazoa</taxon>
        <taxon>Spiralia</taxon>
        <taxon>Lophotrochozoa</taxon>
        <taxon>Mollusca</taxon>
        <taxon>Gastropoda</taxon>
        <taxon>Heterobranchia</taxon>
        <taxon>Euthyneura</taxon>
        <taxon>Panpulmonata</taxon>
        <taxon>Sacoglossa</taxon>
        <taxon>Placobranchoidea</taxon>
        <taxon>Plakobranchidae</taxon>
        <taxon>Elysia</taxon>
    </lineage>
</organism>